<dbReference type="EMBL" id="MBFR01000450">
    <property type="protein sequence ID" value="PVU87747.1"/>
    <property type="molecule type" value="Genomic_DNA"/>
</dbReference>
<keyword evidence="6" id="KW-1185">Reference proteome</keyword>
<keyword evidence="2" id="KW-0689">Ribosomal protein</keyword>
<feature type="region of interest" description="Disordered" evidence="4">
    <location>
        <begin position="88"/>
        <end position="128"/>
    </location>
</feature>
<dbReference type="HAMAP" id="MF_00573">
    <property type="entry name" value="Ribosomal_eL33"/>
    <property type="match status" value="1"/>
</dbReference>
<evidence type="ECO:0008006" key="7">
    <source>
        <dbReference type="Google" id="ProtNLM"/>
    </source>
</evidence>
<protein>
    <recommendedName>
        <fullName evidence="7">Ribosomal protein L35Ae</fullName>
    </recommendedName>
</protein>
<reference evidence="5 6" key="1">
    <citation type="journal article" date="2018" name="MBio">
        <title>Comparative Genomics Reveals the Core Gene Toolbox for the Fungus-Insect Symbiosis.</title>
        <authorList>
            <person name="Wang Y."/>
            <person name="Stata M."/>
            <person name="Wang W."/>
            <person name="Stajich J.E."/>
            <person name="White M.M."/>
            <person name="Moncalvo J.M."/>
        </authorList>
    </citation>
    <scope>NUCLEOTIDE SEQUENCE [LARGE SCALE GENOMIC DNA]</scope>
    <source>
        <strain evidence="5 6">SWE-8-4</strain>
    </source>
</reference>
<dbReference type="GO" id="GO:0003735">
    <property type="term" value="F:structural constituent of ribosome"/>
    <property type="evidence" value="ECO:0007669"/>
    <property type="project" value="InterPro"/>
</dbReference>
<dbReference type="GO" id="GO:1990904">
    <property type="term" value="C:ribonucleoprotein complex"/>
    <property type="evidence" value="ECO:0007669"/>
    <property type="project" value="UniProtKB-KW"/>
</dbReference>
<evidence type="ECO:0000313" key="6">
    <source>
        <dbReference type="Proteomes" id="UP000245383"/>
    </source>
</evidence>
<evidence type="ECO:0000256" key="2">
    <source>
        <dbReference type="ARBA" id="ARBA00022980"/>
    </source>
</evidence>
<name>A0A2T9Y609_9FUNG</name>
<dbReference type="STRING" id="133385.A0A2T9Y609"/>
<dbReference type="GO" id="GO:0005840">
    <property type="term" value="C:ribosome"/>
    <property type="evidence" value="ECO:0007669"/>
    <property type="project" value="UniProtKB-KW"/>
</dbReference>
<dbReference type="PANTHER" id="PTHR10902">
    <property type="entry name" value="60S RIBOSOMAL PROTEIN L35A"/>
    <property type="match status" value="1"/>
</dbReference>
<evidence type="ECO:0000256" key="1">
    <source>
        <dbReference type="ARBA" id="ARBA00009269"/>
    </source>
</evidence>
<gene>
    <name evidence="5" type="ORF">BB561_006194</name>
</gene>
<evidence type="ECO:0000256" key="3">
    <source>
        <dbReference type="ARBA" id="ARBA00023274"/>
    </source>
</evidence>
<dbReference type="InterPro" id="IPR009000">
    <property type="entry name" value="Transl_B-barrel_sf"/>
</dbReference>
<dbReference type="Gene3D" id="2.40.10.190">
    <property type="entry name" value="translation elongation factor selb, chain A, domain 4"/>
    <property type="match status" value="1"/>
</dbReference>
<dbReference type="AlphaFoldDB" id="A0A2T9Y609"/>
<dbReference type="InterPro" id="IPR001780">
    <property type="entry name" value="Ribosomal_eL33"/>
</dbReference>
<comment type="caution">
    <text evidence="5">The sequence shown here is derived from an EMBL/GenBank/DDBJ whole genome shotgun (WGS) entry which is preliminary data.</text>
</comment>
<proteinExistence type="inferred from homology"/>
<feature type="compositionally biased region" description="Basic and acidic residues" evidence="4">
    <location>
        <begin position="116"/>
        <end position="125"/>
    </location>
</feature>
<feature type="non-terminal residue" evidence="5">
    <location>
        <position position="231"/>
    </location>
</feature>
<feature type="compositionally biased region" description="Low complexity" evidence="4">
    <location>
        <begin position="99"/>
        <end position="108"/>
    </location>
</feature>
<dbReference type="SUPFAM" id="SSF50447">
    <property type="entry name" value="Translation proteins"/>
    <property type="match status" value="1"/>
</dbReference>
<dbReference type="OrthoDB" id="1166329at2759"/>
<dbReference type="Pfam" id="PF01247">
    <property type="entry name" value="Ribosomal_L35Ae"/>
    <property type="match status" value="1"/>
</dbReference>
<keyword evidence="3" id="KW-0687">Ribonucleoprotein</keyword>
<comment type="similarity">
    <text evidence="1">Belongs to the eukaryotic ribosomal protein eL33 family.</text>
</comment>
<accession>A0A2T9Y609</accession>
<dbReference type="Proteomes" id="UP000245383">
    <property type="component" value="Unassembled WGS sequence"/>
</dbReference>
<evidence type="ECO:0000256" key="4">
    <source>
        <dbReference type="SAM" id="MobiDB-lite"/>
    </source>
</evidence>
<dbReference type="FunFam" id="2.40.10.190:FF:000001">
    <property type="entry name" value="60S ribosomal protein L35a"/>
    <property type="match status" value="1"/>
</dbReference>
<dbReference type="GO" id="GO:0006412">
    <property type="term" value="P:translation"/>
    <property type="evidence" value="ECO:0007669"/>
    <property type="project" value="InterPro"/>
</dbReference>
<organism evidence="5 6">
    <name type="scientific">Smittium simulii</name>
    <dbReference type="NCBI Taxonomy" id="133385"/>
    <lineage>
        <taxon>Eukaryota</taxon>
        <taxon>Fungi</taxon>
        <taxon>Fungi incertae sedis</taxon>
        <taxon>Zoopagomycota</taxon>
        <taxon>Kickxellomycotina</taxon>
        <taxon>Harpellomycetes</taxon>
        <taxon>Harpellales</taxon>
        <taxon>Legeriomycetaceae</taxon>
        <taxon>Smittium</taxon>
    </lineage>
</organism>
<evidence type="ECO:0000313" key="5">
    <source>
        <dbReference type="EMBL" id="PVU87747.1"/>
    </source>
</evidence>
<sequence length="231" mass="26269">MVQPVRLYSKGRFLGYQRSKKNQVQSASLVQIEGVNTTKDTSFYMGKRVAYVYKAKREINGSKIRVVWGRISRPHGNSGVVRVRFRKNLPPRAMEQQKKQTSAAQTTKKAPRQTKLSRDQIDRVVKGGPPVEPNKYKLLYFDGFKRNRVTWVKQVLANSSINTRAVANIAWIGESTIELCVNSKNVLKLSNAICKITGVTKNTTFCPADTLEQQAQLKHRLKWLMSSDNKN</sequence>
<dbReference type="InterPro" id="IPR038661">
    <property type="entry name" value="Ribosomal_eL33_sf"/>
</dbReference>